<comment type="caution">
    <text evidence="1">The sequence shown here is derived from an EMBL/GenBank/DDBJ whole genome shotgun (WGS) entry which is preliminary data.</text>
</comment>
<keyword evidence="1" id="KW-0378">Hydrolase</keyword>
<dbReference type="Pfam" id="PF08282">
    <property type="entry name" value="Hydrolase_3"/>
    <property type="match status" value="1"/>
</dbReference>
<organism evidence="1 2">
    <name type="scientific">Cutibacterium namnetense</name>
    <dbReference type="NCBI Taxonomy" id="1574624"/>
    <lineage>
        <taxon>Bacteria</taxon>
        <taxon>Bacillati</taxon>
        <taxon>Actinomycetota</taxon>
        <taxon>Actinomycetes</taxon>
        <taxon>Propionibacteriales</taxon>
        <taxon>Propionibacteriaceae</taxon>
        <taxon>Cutibacterium</taxon>
    </lineage>
</organism>
<dbReference type="SUPFAM" id="SSF56784">
    <property type="entry name" value="HAD-like"/>
    <property type="match status" value="1"/>
</dbReference>
<dbReference type="PANTHER" id="PTHR10000:SF8">
    <property type="entry name" value="HAD SUPERFAMILY HYDROLASE-LIKE, TYPE 3"/>
    <property type="match status" value="1"/>
</dbReference>
<accession>A0ABX9I8U3</accession>
<sequence length="258" mass="27491">MTFTPRMVALDIDGTLVDHQGELPEAVREAVAKVDVPVVLATGRGLFGAVPIHEALGLHGGHVVVSNGAVTATMSPLKVQTEVTFDPRPIIDHVMDVYPQALIAVEEVGVGYRLNQLFPVGELQGELHIETIEELASRPTPRVIIRDPSGYAGSFSDLARSLDLHSVSYVIGWSAWLDITSEGVTKASALDTLCRLKGIDPTDVLAIGDGNNDTEMLQWAGRGVAVGDAPDSVKEVADDIAPCFTDGGTATELNRWFA</sequence>
<dbReference type="PANTHER" id="PTHR10000">
    <property type="entry name" value="PHOSPHOSERINE PHOSPHATASE"/>
    <property type="match status" value="1"/>
</dbReference>
<dbReference type="InterPro" id="IPR023214">
    <property type="entry name" value="HAD_sf"/>
</dbReference>
<name>A0ABX9I8U3_9ACTN</name>
<protein>
    <submittedName>
        <fullName evidence="1">HAD family hydrolase</fullName>
    </submittedName>
</protein>
<dbReference type="Gene3D" id="3.40.50.1000">
    <property type="entry name" value="HAD superfamily/HAD-like"/>
    <property type="match status" value="1"/>
</dbReference>
<proteinExistence type="predicted"/>
<reference evidence="1 2" key="1">
    <citation type="submission" date="2017-09" db="EMBL/GenBank/DDBJ databases">
        <authorList>
            <person name="Bumgarner R.E."/>
        </authorList>
    </citation>
    <scope>NUCLEOTIDE SEQUENCE [LARGE SCALE GENOMIC DNA]</scope>
    <source>
        <strain evidence="1 2">T34998</strain>
    </source>
</reference>
<evidence type="ECO:0000313" key="1">
    <source>
        <dbReference type="EMBL" id="REB68341.1"/>
    </source>
</evidence>
<keyword evidence="2" id="KW-1185">Reference proteome</keyword>
<dbReference type="Proteomes" id="UP000256324">
    <property type="component" value="Unassembled WGS sequence"/>
</dbReference>
<dbReference type="EMBL" id="PCZS01000004">
    <property type="protein sequence ID" value="REB68341.1"/>
    <property type="molecule type" value="Genomic_DNA"/>
</dbReference>
<dbReference type="GO" id="GO:0016787">
    <property type="term" value="F:hydrolase activity"/>
    <property type="evidence" value="ECO:0007669"/>
    <property type="project" value="UniProtKB-KW"/>
</dbReference>
<evidence type="ECO:0000313" key="2">
    <source>
        <dbReference type="Proteomes" id="UP000256324"/>
    </source>
</evidence>
<dbReference type="InterPro" id="IPR036412">
    <property type="entry name" value="HAD-like_sf"/>
</dbReference>
<dbReference type="Gene3D" id="3.30.1240.10">
    <property type="match status" value="1"/>
</dbReference>
<gene>
    <name evidence="1" type="ORF">CP880_10760</name>
</gene>